<comment type="caution">
    <text evidence="1">The sequence shown here is derived from an EMBL/GenBank/DDBJ whole genome shotgun (WGS) entry which is preliminary data.</text>
</comment>
<gene>
    <name evidence="1" type="ORF">D5018_17525</name>
</gene>
<dbReference type="EMBL" id="QZEI01000075">
    <property type="protein sequence ID" value="RLV58387.1"/>
    <property type="molecule type" value="Genomic_DNA"/>
</dbReference>
<dbReference type="InterPro" id="IPR032251">
    <property type="entry name" value="DUF4826"/>
</dbReference>
<sequence>MTEQLVDKKEDMNIGMKASMTQPAQPTQEQIEQAQSQWVREQFQKANRFMAEKGIIPHKVHDKESRYLVPFIALWKMETKQPTKKTYWVLSGDLPSDVVEVSVAKTAREAVRHFSMTWHMKAENLIRTGVTRDQTQAKYANLLISRAEDLYKMQADDKLWQEEA</sequence>
<dbReference type="AlphaFoldDB" id="A0A3L8PSJ5"/>
<name>A0A3L8PSJ5_9GAMM</name>
<evidence type="ECO:0000313" key="1">
    <source>
        <dbReference type="EMBL" id="RLV58387.1"/>
    </source>
</evidence>
<dbReference type="Proteomes" id="UP000281474">
    <property type="component" value="Unassembled WGS sequence"/>
</dbReference>
<protein>
    <submittedName>
        <fullName evidence="1">DUF4826 family protein</fullName>
    </submittedName>
</protein>
<proteinExistence type="predicted"/>
<dbReference type="Pfam" id="PF16108">
    <property type="entry name" value="DUF4826"/>
    <property type="match status" value="1"/>
</dbReference>
<keyword evidence="2" id="KW-1185">Reference proteome</keyword>
<reference evidence="1 2" key="1">
    <citation type="submission" date="2018-09" db="EMBL/GenBank/DDBJ databases">
        <title>Phylogeny of the Shewanellaceae, and recommendation for two new genera, Pseudoshewanella and Parashewanella.</title>
        <authorList>
            <person name="Wang G."/>
        </authorList>
    </citation>
    <scope>NUCLEOTIDE SEQUENCE [LARGE SCALE GENOMIC DNA]</scope>
    <source>
        <strain evidence="1 2">C51</strain>
    </source>
</reference>
<dbReference type="OrthoDB" id="3078260at2"/>
<evidence type="ECO:0000313" key="2">
    <source>
        <dbReference type="Proteomes" id="UP000281474"/>
    </source>
</evidence>
<organism evidence="1 2">
    <name type="scientific">Parashewanella curva</name>
    <dbReference type="NCBI Taxonomy" id="2338552"/>
    <lineage>
        <taxon>Bacteria</taxon>
        <taxon>Pseudomonadati</taxon>
        <taxon>Pseudomonadota</taxon>
        <taxon>Gammaproteobacteria</taxon>
        <taxon>Alteromonadales</taxon>
        <taxon>Shewanellaceae</taxon>
        <taxon>Parashewanella</taxon>
    </lineage>
</organism>
<accession>A0A3L8PSJ5</accession>